<dbReference type="Gene3D" id="3.90.79.10">
    <property type="entry name" value="Nucleoside Triphosphate Pyrophosphohydrolase"/>
    <property type="match status" value="1"/>
</dbReference>
<dbReference type="Proteomes" id="UP000253303">
    <property type="component" value="Unassembled WGS sequence"/>
</dbReference>
<proteinExistence type="inferred from homology"/>
<evidence type="ECO:0000256" key="1">
    <source>
        <dbReference type="ARBA" id="ARBA00001946"/>
    </source>
</evidence>
<sequence length="176" mass="19143">MTPPLARTTARVLLVDARDRLLMFRFRASAHWGRPHFWGTPGGGVNDGEALSDAAARELWEETGLRVPAARLGPVVARTAGPTEFDGVPVRASDSFFFLRVEEHTLDTSAQEDLERELISAHRWWSLPELLATDELILPLRLTGLLPGLLAGDLPAAPVELPWRGDAEAAAPPPGT</sequence>
<comment type="cofactor">
    <cofactor evidence="1">
        <name>Mg(2+)</name>
        <dbReference type="ChEBI" id="CHEBI:18420"/>
    </cofactor>
</comment>
<comment type="caution">
    <text evidence="7">The sequence shown here is derived from an EMBL/GenBank/DDBJ whole genome shotgun (WGS) entry which is preliminary data.</text>
</comment>
<dbReference type="InterPro" id="IPR015797">
    <property type="entry name" value="NUDIX_hydrolase-like_dom_sf"/>
</dbReference>
<dbReference type="InterPro" id="IPR020476">
    <property type="entry name" value="Nudix_hydrolase"/>
</dbReference>
<evidence type="ECO:0000313" key="7">
    <source>
        <dbReference type="EMBL" id="RBQ18921.1"/>
    </source>
</evidence>
<dbReference type="RefSeq" id="WP_113981705.1">
    <property type="nucleotide sequence ID" value="NZ_QMEY01000006.1"/>
</dbReference>
<evidence type="ECO:0000256" key="4">
    <source>
        <dbReference type="ARBA" id="ARBA00022842"/>
    </source>
</evidence>
<dbReference type="Pfam" id="PF00293">
    <property type="entry name" value="NUDIX"/>
    <property type="match status" value="1"/>
</dbReference>
<reference evidence="7 8" key="1">
    <citation type="submission" date="2018-06" db="EMBL/GenBank/DDBJ databases">
        <title>Sphaerisporangium craniellae sp. nov., isolated from a marine sponge in the South China Sea.</title>
        <authorList>
            <person name="Li L."/>
        </authorList>
    </citation>
    <scope>NUCLEOTIDE SEQUENCE [LARGE SCALE GENOMIC DNA]</scope>
    <source>
        <strain evidence="7 8">LHW63015</strain>
    </source>
</reference>
<feature type="domain" description="Nudix hydrolase" evidence="6">
    <location>
        <begin position="4"/>
        <end position="150"/>
    </location>
</feature>
<protein>
    <submittedName>
        <fullName evidence="7">RNA pyrophosphohydrolase</fullName>
    </submittedName>
</protein>
<keyword evidence="4" id="KW-0460">Magnesium</keyword>
<gene>
    <name evidence="7" type="ORF">DP939_17135</name>
</gene>
<keyword evidence="3 5" id="KW-0378">Hydrolase</keyword>
<dbReference type="PANTHER" id="PTHR43046:SF12">
    <property type="entry name" value="GDP-MANNOSE MANNOSYL HYDROLASE"/>
    <property type="match status" value="1"/>
</dbReference>
<dbReference type="EMBL" id="QMEY01000006">
    <property type="protein sequence ID" value="RBQ18921.1"/>
    <property type="molecule type" value="Genomic_DNA"/>
</dbReference>
<dbReference type="OrthoDB" id="3214694at2"/>
<evidence type="ECO:0000256" key="3">
    <source>
        <dbReference type="ARBA" id="ARBA00022801"/>
    </source>
</evidence>
<accession>A0A366LYC2</accession>
<dbReference type="PROSITE" id="PS00893">
    <property type="entry name" value="NUDIX_BOX"/>
    <property type="match status" value="1"/>
</dbReference>
<dbReference type="PRINTS" id="PR00502">
    <property type="entry name" value="NUDIXFAMILY"/>
</dbReference>
<dbReference type="PANTHER" id="PTHR43046">
    <property type="entry name" value="GDP-MANNOSE MANNOSYL HYDROLASE"/>
    <property type="match status" value="1"/>
</dbReference>
<dbReference type="SUPFAM" id="SSF55811">
    <property type="entry name" value="Nudix"/>
    <property type="match status" value="1"/>
</dbReference>
<evidence type="ECO:0000256" key="5">
    <source>
        <dbReference type="RuleBase" id="RU003476"/>
    </source>
</evidence>
<evidence type="ECO:0000313" key="8">
    <source>
        <dbReference type="Proteomes" id="UP000253303"/>
    </source>
</evidence>
<dbReference type="InterPro" id="IPR000086">
    <property type="entry name" value="NUDIX_hydrolase_dom"/>
</dbReference>
<name>A0A366LYC2_9ACTN</name>
<dbReference type="AlphaFoldDB" id="A0A366LYC2"/>
<evidence type="ECO:0000259" key="6">
    <source>
        <dbReference type="PROSITE" id="PS51462"/>
    </source>
</evidence>
<dbReference type="GO" id="GO:0016787">
    <property type="term" value="F:hydrolase activity"/>
    <property type="evidence" value="ECO:0007669"/>
    <property type="project" value="UniProtKB-KW"/>
</dbReference>
<dbReference type="InterPro" id="IPR020084">
    <property type="entry name" value="NUDIX_hydrolase_CS"/>
</dbReference>
<organism evidence="7 8">
    <name type="scientific">Spongiactinospora rosea</name>
    <dbReference type="NCBI Taxonomy" id="2248750"/>
    <lineage>
        <taxon>Bacteria</taxon>
        <taxon>Bacillati</taxon>
        <taxon>Actinomycetota</taxon>
        <taxon>Actinomycetes</taxon>
        <taxon>Streptosporangiales</taxon>
        <taxon>Streptosporangiaceae</taxon>
        <taxon>Spongiactinospora</taxon>
    </lineage>
</organism>
<comment type="similarity">
    <text evidence="2 5">Belongs to the Nudix hydrolase family.</text>
</comment>
<dbReference type="CDD" id="cd04685">
    <property type="entry name" value="NUDIX_Hydrolase"/>
    <property type="match status" value="1"/>
</dbReference>
<dbReference type="PROSITE" id="PS51462">
    <property type="entry name" value="NUDIX"/>
    <property type="match status" value="1"/>
</dbReference>
<keyword evidence="8" id="KW-1185">Reference proteome</keyword>
<evidence type="ECO:0000256" key="2">
    <source>
        <dbReference type="ARBA" id="ARBA00005582"/>
    </source>
</evidence>